<evidence type="ECO:0000256" key="3">
    <source>
        <dbReference type="ARBA" id="ARBA00020975"/>
    </source>
</evidence>
<reference evidence="12" key="1">
    <citation type="submission" date="2016-05" db="EMBL/GenBank/DDBJ databases">
        <title>Comparative genomics of biotechnologically important yeasts.</title>
        <authorList>
            <consortium name="DOE Joint Genome Institute"/>
            <person name="Riley R."/>
            <person name="Haridas S."/>
            <person name="Wolfe K.H."/>
            <person name="Lopes M.R."/>
            <person name="Hittinger C.T."/>
            <person name="Goker M."/>
            <person name="Salamov A."/>
            <person name="Wisecaver J."/>
            <person name="Long T.M."/>
            <person name="Aerts A.L."/>
            <person name="Barry K."/>
            <person name="Choi C."/>
            <person name="Clum A."/>
            <person name="Coughlan A.Y."/>
            <person name="Deshpande S."/>
            <person name="Douglass A.P."/>
            <person name="Hanson S.J."/>
            <person name="Klenk H.-P."/>
            <person name="Labutti K."/>
            <person name="Lapidus A."/>
            <person name="Lindquist E."/>
            <person name="Lipzen A."/>
            <person name="Meier-Kolthoff J.P."/>
            <person name="Ohm R.A."/>
            <person name="Otillar R.P."/>
            <person name="Pangilinan J."/>
            <person name="Peng Y."/>
            <person name="Rokas A."/>
            <person name="Rosa C.A."/>
            <person name="Scheuner C."/>
            <person name="Sibirny A.A."/>
            <person name="Slot J.C."/>
            <person name="Stielow J.B."/>
            <person name="Sun H."/>
            <person name="Kurtzman C.P."/>
            <person name="Blackwell M."/>
            <person name="Grigoriev I.V."/>
            <person name="Jeffries T.W."/>
        </authorList>
    </citation>
    <scope>NUCLEOTIDE SEQUENCE [LARGE SCALE GENOMIC DNA]</scope>
    <source>
        <strain evidence="12">NRRL Y-1933</strain>
    </source>
</reference>
<dbReference type="STRING" id="984485.A0A1E4RSB7"/>
<dbReference type="EMBL" id="KV454538">
    <property type="protein sequence ID" value="ODV70170.1"/>
    <property type="molecule type" value="Genomic_DNA"/>
</dbReference>
<name>A0A1E4RSB7_9ASCO</name>
<dbReference type="InterPro" id="IPR013167">
    <property type="entry name" value="COG4_M"/>
</dbReference>
<feature type="region of interest" description="Disordered" evidence="9">
    <location>
        <begin position="551"/>
        <end position="572"/>
    </location>
</feature>
<keyword evidence="6" id="KW-0333">Golgi apparatus</keyword>
<protein>
    <recommendedName>
        <fullName evidence="3">Conserved oligomeric Golgi complex subunit 4</fullName>
    </recommendedName>
    <alternativeName>
        <fullName evidence="8">Component of oligomeric Golgi complex 4</fullName>
    </alternativeName>
</protein>
<keyword evidence="7" id="KW-0472">Membrane</keyword>
<evidence type="ECO:0000256" key="5">
    <source>
        <dbReference type="ARBA" id="ARBA00022927"/>
    </source>
</evidence>
<evidence type="ECO:0000256" key="6">
    <source>
        <dbReference type="ARBA" id="ARBA00023034"/>
    </source>
</evidence>
<sequence>MSKLRNNSQTLFPTLDEKSLRENYIRLEERFKLASSVNDLSQLLNEIDVATQDIDLGLNQYSAIQLKKHQQEITNIELNRAKLSSAITNSNELNNIFSSANNLGHSLTYKIKSLDLEIGNVNKTLNFVTDIQTLKNNINQANYAIEHKNWILASQCINTVNNKLDNKLVNGEFASVVIPSTDIPELPNVTVKKWTEQLTEVFQNNFNESATKRDIPELTKYFQLFPLIGQEEIGLNCYSKFIRSIISDTSRALVNSASSTGDGPKSGLFATISMQLFENVSVMISQHAPLINRYYGSTYPNAIQFVISKIQQEIDSQIGLITDSFYDLKRVEKILQDTKLHKFLTLKKRAGVHFDQNNNSNQQGQEDEAEFVSIVEVGDLINEFASIFHHWALYCKFITINYFSDSKSESDKQQEDLKLPDLLLNSSYTKKIHKKYITAFESLYKFYFRRSLEKAITIEELPPLDSCLIISNDPKSPDQVPVSSVIEDFALVLHSVLRNIVDCGQSTSVKNFINDCLPVMKNDLINGFLIKSINDNPPRYNATLSLVASSTSQNGPLSNNTSPGISRSNTPALESNVAGTGMGFFKGASSALGNVVGGASGAAAGLATTTSNNTKLTNFVIYLNTIAMGQEYMTKIFQNITKGNLNSLKSIYPFGKNNEQVFNILKNELVEPFNTILGKIILDSLINFYNQSLKNKIIGFINEMFPDTTDSAYIIYSSNSLNDTSSILKFTNSWQSLIRPYKQSFHKSLIYDKLCRLLVVNVANLIEKKLTMVLNKFRINELGALKLEKDLSFIINEVCEDNYELREKFLRLTQLVLLIGMDEDEYELSIQNKPPKDDNNEDEDDIELLGINWVLTPQERNQFRKYRI</sequence>
<evidence type="ECO:0000256" key="8">
    <source>
        <dbReference type="ARBA" id="ARBA00031340"/>
    </source>
</evidence>
<dbReference type="PANTHER" id="PTHR24016">
    <property type="entry name" value="CONSERVED OLIGOMERIC GOLGI COMPLEX SUBUNIT 4"/>
    <property type="match status" value="1"/>
</dbReference>
<dbReference type="GO" id="GO:0015031">
    <property type="term" value="P:protein transport"/>
    <property type="evidence" value="ECO:0007669"/>
    <property type="project" value="UniProtKB-KW"/>
</dbReference>
<evidence type="ECO:0000256" key="2">
    <source>
        <dbReference type="ARBA" id="ARBA00009215"/>
    </source>
</evidence>
<comment type="subcellular location">
    <subcellularLocation>
        <location evidence="1">Golgi apparatus membrane</location>
        <topology evidence="1">Peripheral membrane protein</topology>
    </subcellularLocation>
</comment>
<evidence type="ECO:0000259" key="10">
    <source>
        <dbReference type="SMART" id="SM00762"/>
    </source>
</evidence>
<keyword evidence="12" id="KW-1185">Reference proteome</keyword>
<dbReference type="InterPro" id="IPR048684">
    <property type="entry name" value="COG4_C"/>
</dbReference>
<dbReference type="AlphaFoldDB" id="A0A1E4RSB7"/>
<dbReference type="Pfam" id="PF20662">
    <property type="entry name" value="COG4_C"/>
    <property type="match status" value="1"/>
</dbReference>
<dbReference type="Pfam" id="PF08318">
    <property type="entry name" value="COG4_m"/>
    <property type="match status" value="1"/>
</dbReference>
<evidence type="ECO:0000313" key="12">
    <source>
        <dbReference type="Proteomes" id="UP000095085"/>
    </source>
</evidence>
<dbReference type="Proteomes" id="UP000095085">
    <property type="component" value="Unassembled WGS sequence"/>
</dbReference>
<dbReference type="GeneID" id="30997225"/>
<evidence type="ECO:0000256" key="7">
    <source>
        <dbReference type="ARBA" id="ARBA00023136"/>
    </source>
</evidence>
<dbReference type="Pfam" id="PF20663">
    <property type="entry name" value="COG4_N"/>
    <property type="match status" value="1"/>
</dbReference>
<accession>A0A1E4RSB7</accession>
<keyword evidence="5" id="KW-0653">Protein transport</keyword>
<evidence type="ECO:0000256" key="9">
    <source>
        <dbReference type="SAM" id="MobiDB-lite"/>
    </source>
</evidence>
<dbReference type="GO" id="GO:0000139">
    <property type="term" value="C:Golgi membrane"/>
    <property type="evidence" value="ECO:0007669"/>
    <property type="project" value="UniProtKB-SubCell"/>
</dbReference>
<dbReference type="OrthoDB" id="47059at2759"/>
<dbReference type="Gene3D" id="1.20.58.1970">
    <property type="match status" value="1"/>
</dbReference>
<organism evidence="11 12">
    <name type="scientific">Hyphopichia burtonii NRRL Y-1933</name>
    <dbReference type="NCBI Taxonomy" id="984485"/>
    <lineage>
        <taxon>Eukaryota</taxon>
        <taxon>Fungi</taxon>
        <taxon>Dikarya</taxon>
        <taxon>Ascomycota</taxon>
        <taxon>Saccharomycotina</taxon>
        <taxon>Pichiomycetes</taxon>
        <taxon>Debaryomycetaceae</taxon>
        <taxon>Hyphopichia</taxon>
    </lineage>
</organism>
<evidence type="ECO:0000256" key="1">
    <source>
        <dbReference type="ARBA" id="ARBA00004395"/>
    </source>
</evidence>
<feature type="domain" description="COG4 transport protein middle alpha-helical bundle" evidence="10">
    <location>
        <begin position="191"/>
        <end position="534"/>
    </location>
</feature>
<dbReference type="RefSeq" id="XP_020079237.1">
    <property type="nucleotide sequence ID" value="XM_020222676.1"/>
</dbReference>
<dbReference type="InterPro" id="IPR048682">
    <property type="entry name" value="COG4"/>
</dbReference>
<keyword evidence="4" id="KW-0813">Transport</keyword>
<dbReference type="SMART" id="SM00762">
    <property type="entry name" value="Cog4"/>
    <property type="match status" value="1"/>
</dbReference>
<evidence type="ECO:0000256" key="4">
    <source>
        <dbReference type="ARBA" id="ARBA00022448"/>
    </source>
</evidence>
<gene>
    <name evidence="11" type="ORF">HYPBUDRAFT_164731</name>
</gene>
<dbReference type="InterPro" id="IPR048680">
    <property type="entry name" value="COG4_N"/>
</dbReference>
<comment type="similarity">
    <text evidence="2">Belongs to the COG4 family.</text>
</comment>
<evidence type="ECO:0000313" key="11">
    <source>
        <dbReference type="EMBL" id="ODV70170.1"/>
    </source>
</evidence>
<dbReference type="PANTHER" id="PTHR24016:SF0">
    <property type="entry name" value="CONSERVED OLIGOMERIC GOLGI COMPLEX SUBUNIT 4"/>
    <property type="match status" value="1"/>
</dbReference>
<proteinExistence type="inferred from homology"/>